<evidence type="ECO:0000256" key="1">
    <source>
        <dbReference type="SAM" id="MobiDB-lite"/>
    </source>
</evidence>
<evidence type="ECO:0000313" key="5">
    <source>
        <dbReference type="Proteomes" id="UP000242847"/>
    </source>
</evidence>
<dbReference type="InterPro" id="IPR041047">
    <property type="entry name" value="LPD1"/>
</dbReference>
<evidence type="ECO:0000313" key="4">
    <source>
        <dbReference type="EMBL" id="ONM45423.1"/>
    </source>
</evidence>
<reference evidence="4 5" key="1">
    <citation type="submission" date="2017-01" db="EMBL/GenBank/DDBJ databases">
        <title>Draft genome sequence of Pseudomonas pachastrellae type strain CCUG 46540T from a deep sea.</title>
        <authorList>
            <person name="Gomila M."/>
            <person name="Mulet M."/>
            <person name="Lalucat J."/>
            <person name="Garcia-Valdes E."/>
        </authorList>
    </citation>
    <scope>NUCLEOTIDE SEQUENCE [LARGE SCALE GENOMIC DNA]</scope>
    <source>
        <strain evidence="4 5">CCUG 46540</strain>
    </source>
</reference>
<evidence type="ECO:0000259" key="3">
    <source>
        <dbReference type="Pfam" id="PF18799"/>
    </source>
</evidence>
<dbReference type="STRING" id="254161.SAMN05216256_101138"/>
<proteinExistence type="predicted"/>
<dbReference type="InterPro" id="IPR040651">
    <property type="entry name" value="LPD5"/>
</dbReference>
<sequence>MADLFDEFGIDSDKASVAGAARTGDLFDEFGIDPTPPPPEGKGVTGHLQDLGLSALKGAIGVPELAVGLADIPTGGRVGRFLENEGGLVGFRPKEAKNILSEFHTDQYKAQQQEFQEADGVLDKAGVALSNPSLIANVVTESVPAMLGGGVVGQGIRRVAPKVSAALAGAAGEGTVMAGSQAAAIRQETDDGLLTPGQSGAAVGTGAVGALFGFAGGRLAQKMGIGDVDTMLARGVTPEQVAGELAATPAKSIPRRVIEGAITEGFLEELPQSVSEQVIQNLALGRNWAEGVEDAAVMGTLAGMVMGGAVNVRRAAGSSPAEAVDTPETLALPAPEPAAESPGGVLSRAAAKLPAPDPVLGLPAPESSMYVDSAGNAQPVGPVRNVDGEMRPEAQARVPFADPAAREGGRGMYNQAPIGVSPNSDTAEDARIAARHRQVEIEQERADRQSAARVHEANLAVAEVLEQRRAANMPEPKFSMPRGLELADKQNHGRWLNETYRTSVQALIAQLEKGGGVAYVRDSNDRITGRTPSSNPMWWQNMDASVKPGSVEEGRRIVDKALEGKNLGPKQARFVAAMMDVVDDIRLPPQQAEQNRAILQELEWAASGEAARNQVDLERGAVRDYGTSEQDDAELYAYLSGKVEPFSLKDLTPDESVQVWNDLQAIDQPVLDDTSAQTAEAGAGGEIETDFKGVVYGSDQGAVEAGSEISAREGLPGDGEGIREDSGTVPSGRQPDGFELETQTEEQLAAQADAQRQRDREEAKGAAAQAERADADRQRENFGLAGSDRPADVAAAGGQSDLLTSNTPAATAKPAPAEKTEAKSSDGVTVRSGDKFTSNPNNPAKGKFAAFRGEQMLSPAWRDTHEEAQADGAATDQPQQEPSAVPAPESKRPAKPKAAAKRPEAVEDAGEKLGGARKDELRSVRDRLESMDDEAIASSTLSELWPKGEIDKIDDPFHAAAYWALRSEIPAKPRVAYKLQRWVTKIKEARLTLGYLASLGADVSLAELRKASPALRSFANKVELLAAVERSQWPRVGRVEHRTGRYSENGEMVPGSWFEVEIDKRRQVFRGHDAMGSALPDIKKALAADSAPAPKMKFSIYTNRNSGQVFIAKDGDKETRHLKEFEDLKSARAFLKDNHAQLVEAWEAVKNRDNVTKGDIRRSTNAPRVGQDYREGKDVTPKQFLEAFGFRGVEFGNWVGQGKGGRERQGMLNEAFDAFMDLAGIVGVSPKAMSLEGTLGIGFGSRGMGGRAAAHFEPDSVVINLTKTKGAGSLAHEWFHALDNYFSRKRGGPVPMKGRSKAAQNEYLRNNFVTYRPEPMYVHKSGRGAPITLAALNRYRDSHPKAEYYSPENWNQDPSHPAGVRPKVERAFAELVETLDRSPMAARASSLDKTPNGYWSQIIERGARSFETYVIAKLADQGARNDFLANVTSLEDFARAPERYPYLTRDEQGPVSEAFDKLFATVETEEVDGKVAMFSRKDSGQGSRQALSKPELQGIVDDFLSRFKGADDVRVQLHDSAETLPSYRADRDSGSSIQGEYEFRTGTVHLVGASLGARDGKSARQVVEETLREEILVHKGLGLLSPVARRQLYAQIKKASSENPAIKKLWDQTVADYGDVAKVAKLTPAQADRLYAEELLGTLAQRKINWASRGWNRILRAIKRLAVRLGLAKQTDGPAELIQAVEFIADAFARGQRARARSLGADILTPDSDLPAFRMAAPADAADQVRDAIDRALGRAPLDPADPFAAENRRLREEDRPLWQKAKKIFARQFAPGGLLPGDVFSEKIKRDSEFEAVEFDVRHIVGALEKAVQGDFGVAANKLSDAQMRSLSEALAGDVDSALPARTKEGIVAMRQYIDRLSTEYIGILQQQVADRLKGSDQALIDKITGNLGSYVHRSYQAYDDPKWFKKVPTSTLNAARNYLAAGYRRSGESSAEAARLADVTVNEILKSGTAYDSLESFIAEGKLGAKDLSVLIKRKDVAPQIRALLGEHVDPRVNFAKSATKMGRLIWNQRFLDRVREVGMGAFLFEGKNRPADATTQIAGEQSDTYSPLNGLWTFPEVAQAFKDALGKEQMGDLYRTVVRLNGMVKYGKTVLSPTTAMRNWQSAMFFSLANGHFNLQHMRKSMAAFREQVSQSATGDDLAYLRKLKQLGVVYDSPYAGEMMRLLEDARMDELLSGKNGKAMSVFRKANQMAQGFYTFGDDFWKIIGFENEKTSLREAGFSDAEAETMAAERIRNTYPTYSMVGRGMRWLSRFPLAGTFVSFPSEIVRTSANMLRTVAADLKSDNPKLRALGRKRAAGMALVSGGFYALSAMTAAALGVDDDEEEAIRDLGPPWQDNSTFLYMGRDADGKLRYVDLSFLDPYGYWKRPVTAMLRDRPWEDSAKSGLADMLTPFLGGDITAQAIFEVMANKKSSGGQVYRENGEPLDQLTAIADHMRKTIQPGFVSSAERFIKAASGERREGSGQPYSVRDEVSALLGWRASTLDAKTGLYYRSFDFNQALTDARSSLSRVLRSANDVSTDDIRKAKQGAERMHAKAFTDMERLVKAAENAGMSRREVMQTLTLGGVSRRNAAALVQGRPPRLELSGQARSRAVRQARVSQGVEQGQEVARRYREAMAM</sequence>
<feature type="compositionally biased region" description="Basic and acidic residues" evidence="1">
    <location>
        <begin position="755"/>
        <end position="764"/>
    </location>
</feature>
<dbReference type="RefSeq" id="WP_083724583.1">
    <property type="nucleotide sequence ID" value="NZ_FOUD01000001.1"/>
</dbReference>
<feature type="compositionally biased region" description="Basic and acidic residues" evidence="1">
    <location>
        <begin position="771"/>
        <end position="780"/>
    </location>
</feature>
<dbReference type="OrthoDB" id="343736at2"/>
<dbReference type="Proteomes" id="UP000242847">
    <property type="component" value="Unassembled WGS sequence"/>
</dbReference>
<evidence type="ECO:0000259" key="2">
    <source>
        <dbReference type="Pfam" id="PF18796"/>
    </source>
</evidence>
<feature type="region of interest" description="Disordered" evidence="1">
    <location>
        <begin position="357"/>
        <end position="384"/>
    </location>
</feature>
<dbReference type="Pfam" id="PF18796">
    <property type="entry name" value="LPD1"/>
    <property type="match status" value="1"/>
</dbReference>
<evidence type="ECO:0008006" key="6">
    <source>
        <dbReference type="Google" id="ProtNLM"/>
    </source>
</evidence>
<organism evidence="4 5">
    <name type="scientific">Halopseudomonas pachastrellae</name>
    <dbReference type="NCBI Taxonomy" id="254161"/>
    <lineage>
        <taxon>Bacteria</taxon>
        <taxon>Pseudomonadati</taxon>
        <taxon>Pseudomonadota</taxon>
        <taxon>Gammaproteobacteria</taxon>
        <taxon>Pseudomonadales</taxon>
        <taxon>Pseudomonadaceae</taxon>
        <taxon>Halopseudomonas</taxon>
    </lineage>
</organism>
<gene>
    <name evidence="4" type="ORF">BXT89_03085</name>
</gene>
<keyword evidence="5" id="KW-1185">Reference proteome</keyword>
<comment type="caution">
    <text evidence="4">The sequence shown here is derived from an EMBL/GenBank/DDBJ whole genome shotgun (WGS) entry which is preliminary data.</text>
</comment>
<feature type="domain" description="Large polyvalent protein-associated" evidence="2">
    <location>
        <begin position="1395"/>
        <end position="1469"/>
    </location>
</feature>
<dbReference type="EMBL" id="MUBC01000004">
    <property type="protein sequence ID" value="ONM45423.1"/>
    <property type="molecule type" value="Genomic_DNA"/>
</dbReference>
<feature type="domain" description="Large polyvalent protein-associated" evidence="3">
    <location>
        <begin position="1073"/>
        <end position="1187"/>
    </location>
</feature>
<feature type="compositionally biased region" description="Basic and acidic residues" evidence="1">
    <location>
        <begin position="901"/>
        <end position="918"/>
    </location>
</feature>
<feature type="compositionally biased region" description="Low complexity" evidence="1">
    <location>
        <begin position="745"/>
        <end position="754"/>
    </location>
</feature>
<accession>A0A1S8DJ58</accession>
<protein>
    <recommendedName>
        <fullName evidence="6">Large polyvalent protein-associated domain-containing protein</fullName>
    </recommendedName>
</protein>
<name>A0A1S8DJ58_9GAMM</name>
<dbReference type="Pfam" id="PF18799">
    <property type="entry name" value="LPD5"/>
    <property type="match status" value="1"/>
</dbReference>
<feature type="region of interest" description="Disordered" evidence="1">
    <location>
        <begin position="704"/>
        <end position="918"/>
    </location>
</feature>